<evidence type="ECO:0000313" key="10">
    <source>
        <dbReference type="EMBL" id="MBO0937474.1"/>
    </source>
</evidence>
<evidence type="ECO:0000259" key="9">
    <source>
        <dbReference type="Pfam" id="PF12704"/>
    </source>
</evidence>
<gene>
    <name evidence="10" type="ORF">J2I47_13035</name>
</gene>
<comment type="subcellular location">
    <subcellularLocation>
        <location evidence="1">Cell membrane</location>
        <topology evidence="1">Multi-pass membrane protein</topology>
    </subcellularLocation>
</comment>
<evidence type="ECO:0000256" key="1">
    <source>
        <dbReference type="ARBA" id="ARBA00004651"/>
    </source>
</evidence>
<feature type="domain" description="ABC3 transporter permease C-terminal" evidence="8">
    <location>
        <begin position="291"/>
        <end position="404"/>
    </location>
</feature>
<comment type="similarity">
    <text evidence="6">Belongs to the ABC-4 integral membrane protein family.</text>
</comment>
<dbReference type="Proteomes" id="UP000664034">
    <property type="component" value="Unassembled WGS sequence"/>
</dbReference>
<dbReference type="InterPro" id="IPR025857">
    <property type="entry name" value="MacB_PCD"/>
</dbReference>
<feature type="transmembrane region" description="Helical" evidence="7">
    <location>
        <begin position="723"/>
        <end position="742"/>
    </location>
</feature>
<dbReference type="PANTHER" id="PTHR30572:SF4">
    <property type="entry name" value="ABC TRANSPORTER PERMEASE YTRF"/>
    <property type="match status" value="1"/>
</dbReference>
<evidence type="ECO:0000256" key="4">
    <source>
        <dbReference type="ARBA" id="ARBA00022989"/>
    </source>
</evidence>
<evidence type="ECO:0000313" key="11">
    <source>
        <dbReference type="Proteomes" id="UP000664034"/>
    </source>
</evidence>
<protein>
    <submittedName>
        <fullName evidence="10">ABC transporter permease</fullName>
    </submittedName>
</protein>
<feature type="transmembrane region" description="Helical" evidence="7">
    <location>
        <begin position="341"/>
        <end position="359"/>
    </location>
</feature>
<dbReference type="GO" id="GO:0022857">
    <property type="term" value="F:transmembrane transporter activity"/>
    <property type="evidence" value="ECO:0007669"/>
    <property type="project" value="TreeGrafter"/>
</dbReference>
<feature type="transmembrane region" description="Helical" evidence="7">
    <location>
        <begin position="671"/>
        <end position="695"/>
    </location>
</feature>
<accession>A0A939GEF9</accession>
<feature type="transmembrane region" description="Helical" evidence="7">
    <location>
        <begin position="21"/>
        <end position="42"/>
    </location>
</feature>
<evidence type="ECO:0000256" key="3">
    <source>
        <dbReference type="ARBA" id="ARBA00022692"/>
    </source>
</evidence>
<proteinExistence type="inferred from homology"/>
<evidence type="ECO:0000259" key="8">
    <source>
        <dbReference type="Pfam" id="PF02687"/>
    </source>
</evidence>
<dbReference type="GO" id="GO:0005886">
    <property type="term" value="C:plasma membrane"/>
    <property type="evidence" value="ECO:0007669"/>
    <property type="project" value="UniProtKB-SubCell"/>
</dbReference>
<dbReference type="Pfam" id="PF12704">
    <property type="entry name" value="MacB_PCD"/>
    <property type="match status" value="2"/>
</dbReference>
<dbReference type="InterPro" id="IPR003838">
    <property type="entry name" value="ABC3_permease_C"/>
</dbReference>
<comment type="caution">
    <text evidence="10">The sequence shown here is derived from an EMBL/GenBank/DDBJ whole genome shotgun (WGS) entry which is preliminary data.</text>
</comment>
<keyword evidence="11" id="KW-1185">Reference proteome</keyword>
<sequence>MFTNYIKIALRNLVKNKVYSAINIGGLAVGMAVAMLIGLWIWDELSFNKVHTNYDRVAQVMQHQTFNGDVKTQGAVPFPLGPELRTTYGSDFKYVVMATWPNGHILSAGDKKLSKVGAYMEAQAPELLTLTMRRGTRASLTDLHAILLSESGAKAYFGESDPIGKLMKIDNRFDVKVTGVYADLPHNSTFSELAFIAPWDLYFNNESWPEKTTNPWRANMYVAYAQIADHADMDKVSAKIKDVKLNNSHKEEAVFKPAVFLHPMAKWHLYSEWKNGVLTGGRIQYVWLFGLISVFVLLLACINFMNLSTARSEKRAKEVGIRKAVGSERGQLIGQFFSESLLVVSIAFLFALLLVQVLLPAFNVLADKRLSMLWTTPSFWLLGLGFSLLTGLIAGSYPAFYLSSFQAINVLKGTFRVGRLASIPRKVLVVIQFTVSVTLIIGTIIVFRQIQFAKNRPLGYNQNGLLSVPINTAELTGHYDALRTDLLGTGVLANVAQSSSPTTAVWMVNNGFEWPGKAPGVQGNFGQVLVSHDFGQTVGWQFRAGRDFSRSLSTDSSGVVINEAAAKFMGLKNPVGEIIKQDGKPYKIIGVIRDMVMDSPYEPAFRTMFMIDYTDASRFTLRLAPTAVPSQALPAIEAVFKKYAPASPFSYEFVDQEYARKFGDEARIGNLATVFAVLAIFISCLGLFGLASFVAEQRTKEIGVRKVLGASVLNLWGLLSKDFVFLVIIAFGIATPIAWYFLNNWLQQYQYHTDLSWWIFAVSGLGALLITLITVSFQSIKAALLDPVNSLRSE</sequence>
<dbReference type="PANTHER" id="PTHR30572">
    <property type="entry name" value="MEMBRANE COMPONENT OF TRANSPORTER-RELATED"/>
    <property type="match status" value="1"/>
</dbReference>
<dbReference type="RefSeq" id="WP_207365032.1">
    <property type="nucleotide sequence ID" value="NZ_JAFMYV010000006.1"/>
</dbReference>
<dbReference type="InterPro" id="IPR050250">
    <property type="entry name" value="Macrolide_Exporter_MacB"/>
</dbReference>
<evidence type="ECO:0000256" key="2">
    <source>
        <dbReference type="ARBA" id="ARBA00022475"/>
    </source>
</evidence>
<evidence type="ECO:0000256" key="5">
    <source>
        <dbReference type="ARBA" id="ARBA00023136"/>
    </source>
</evidence>
<evidence type="ECO:0000256" key="6">
    <source>
        <dbReference type="ARBA" id="ARBA00038076"/>
    </source>
</evidence>
<organism evidence="10 11">
    <name type="scientific">Fibrella rubiginis</name>
    <dbReference type="NCBI Taxonomy" id="2817060"/>
    <lineage>
        <taxon>Bacteria</taxon>
        <taxon>Pseudomonadati</taxon>
        <taxon>Bacteroidota</taxon>
        <taxon>Cytophagia</taxon>
        <taxon>Cytophagales</taxon>
        <taxon>Spirosomataceae</taxon>
        <taxon>Fibrella</taxon>
    </lineage>
</organism>
<feature type="transmembrane region" description="Helical" evidence="7">
    <location>
        <begin position="423"/>
        <end position="447"/>
    </location>
</feature>
<dbReference type="AlphaFoldDB" id="A0A939GEF9"/>
<keyword evidence="4 7" id="KW-1133">Transmembrane helix</keyword>
<feature type="transmembrane region" description="Helical" evidence="7">
    <location>
        <begin position="379"/>
        <end position="402"/>
    </location>
</feature>
<reference evidence="10" key="1">
    <citation type="submission" date="2021-03" db="EMBL/GenBank/DDBJ databases">
        <title>Fibrella sp. HMF5335 genome sequencing and assembly.</title>
        <authorList>
            <person name="Kang H."/>
            <person name="Kim H."/>
            <person name="Bae S."/>
            <person name="Joh K."/>
        </authorList>
    </citation>
    <scope>NUCLEOTIDE SEQUENCE</scope>
    <source>
        <strain evidence="10">HMF5335</strain>
    </source>
</reference>
<feature type="transmembrane region" description="Helical" evidence="7">
    <location>
        <begin position="757"/>
        <end position="777"/>
    </location>
</feature>
<keyword evidence="2" id="KW-1003">Cell membrane</keyword>
<feature type="domain" description="MacB-like periplasmic core" evidence="9">
    <location>
        <begin position="20"/>
        <end position="242"/>
    </location>
</feature>
<feature type="domain" description="ABC3 transporter permease C-terminal" evidence="8">
    <location>
        <begin position="674"/>
        <end position="783"/>
    </location>
</feature>
<feature type="transmembrane region" description="Helical" evidence="7">
    <location>
        <begin position="285"/>
        <end position="307"/>
    </location>
</feature>
<evidence type="ECO:0000256" key="7">
    <source>
        <dbReference type="SAM" id="Phobius"/>
    </source>
</evidence>
<keyword evidence="5 7" id="KW-0472">Membrane</keyword>
<dbReference type="Pfam" id="PF02687">
    <property type="entry name" value="FtsX"/>
    <property type="match status" value="2"/>
</dbReference>
<dbReference type="EMBL" id="JAFMYV010000006">
    <property type="protein sequence ID" value="MBO0937474.1"/>
    <property type="molecule type" value="Genomic_DNA"/>
</dbReference>
<name>A0A939GEF9_9BACT</name>
<feature type="domain" description="MacB-like periplasmic core" evidence="9">
    <location>
        <begin position="493"/>
        <end position="638"/>
    </location>
</feature>
<keyword evidence="3 7" id="KW-0812">Transmembrane</keyword>